<keyword evidence="4" id="KW-1185">Reference proteome</keyword>
<dbReference type="Pfam" id="PF05362">
    <property type="entry name" value="Lon_C"/>
    <property type="match status" value="1"/>
</dbReference>
<name>A0A914N9C3_MELIC</name>
<evidence type="ECO:0000256" key="1">
    <source>
        <dbReference type="PROSITE-ProRule" id="PRU01122"/>
    </source>
</evidence>
<dbReference type="WBParaSite" id="Minc3s04767g36969">
    <property type="protein sequence ID" value="Minc3s04767g36969"/>
    <property type="gene ID" value="Minc3s04767g36969"/>
</dbReference>
<dbReference type="GO" id="GO:0004252">
    <property type="term" value="F:serine-type endopeptidase activity"/>
    <property type="evidence" value="ECO:0007669"/>
    <property type="project" value="UniProtKB-UniRule"/>
</dbReference>
<keyword evidence="1" id="KW-0720">Serine protease</keyword>
<dbReference type="InterPro" id="IPR014721">
    <property type="entry name" value="Ribsml_uS5_D2-typ_fold_subgr"/>
</dbReference>
<dbReference type="Gene3D" id="3.30.230.10">
    <property type="match status" value="1"/>
</dbReference>
<comment type="similarity">
    <text evidence="1">Belongs to the peptidase S16 family.</text>
</comment>
<reference evidence="5" key="1">
    <citation type="submission" date="2022-11" db="UniProtKB">
        <authorList>
            <consortium name="WormBaseParasite"/>
        </authorList>
    </citation>
    <scope>IDENTIFICATION</scope>
</reference>
<dbReference type="GO" id="GO:0005524">
    <property type="term" value="F:ATP binding"/>
    <property type="evidence" value="ECO:0007669"/>
    <property type="project" value="InterPro"/>
</dbReference>
<dbReference type="InterPro" id="IPR027065">
    <property type="entry name" value="Lon_Prtase"/>
</dbReference>
<keyword evidence="2" id="KW-1133">Transmembrane helix</keyword>
<keyword evidence="2" id="KW-0472">Membrane</keyword>
<dbReference type="AlphaFoldDB" id="A0A914N9C3"/>
<keyword evidence="1" id="KW-0378">Hydrolase</keyword>
<evidence type="ECO:0000259" key="3">
    <source>
        <dbReference type="PROSITE" id="PS51786"/>
    </source>
</evidence>
<dbReference type="GO" id="GO:0006508">
    <property type="term" value="P:proteolysis"/>
    <property type="evidence" value="ECO:0007669"/>
    <property type="project" value="UniProtKB-KW"/>
</dbReference>
<keyword evidence="1" id="KW-0645">Protease</keyword>
<evidence type="ECO:0000256" key="2">
    <source>
        <dbReference type="SAM" id="Phobius"/>
    </source>
</evidence>
<dbReference type="GO" id="GO:0030163">
    <property type="term" value="P:protein catabolic process"/>
    <property type="evidence" value="ECO:0007669"/>
    <property type="project" value="InterPro"/>
</dbReference>
<dbReference type="PANTHER" id="PTHR10046">
    <property type="entry name" value="ATP DEPENDENT LON PROTEASE FAMILY MEMBER"/>
    <property type="match status" value="1"/>
</dbReference>
<feature type="active site" evidence="1">
    <location>
        <position position="371"/>
    </location>
</feature>
<dbReference type="InterPro" id="IPR008269">
    <property type="entry name" value="Lon_proteolytic"/>
</dbReference>
<evidence type="ECO:0000313" key="4">
    <source>
        <dbReference type="Proteomes" id="UP000887563"/>
    </source>
</evidence>
<feature type="transmembrane region" description="Helical" evidence="2">
    <location>
        <begin position="84"/>
        <end position="101"/>
    </location>
</feature>
<feature type="domain" description="Lon proteolytic" evidence="3">
    <location>
        <begin position="283"/>
        <end position="465"/>
    </location>
</feature>
<sequence>MKLKNLLKANRGNILVKITKNKRGGISKVNIKKLKMICSKFNENEKATKCLQNREKNGNIKIATSTTKGAPPVPLSWRTGGCRIYLFIVVFYCLINSAEALEDTTIAIISFTSPFIACLAFWVSICLLKKLRTNDTDSKKETKMEEGKQLQKILITKEETTEEEDPSTIEIDVTQASELDNGGHTTEEEKPSTIEIDVTQASELDNGVDKQEISEKEAVLVKNVEKTIPLKHSKSFTNLSIADRSLKRSCSCRQINMEMNSAAFLDVAKLYFSGAAETSTPKQYPIGSFFTLVYVSEELGSICEIKASVTPLNVDFKVLGKAGKSVEHTRQIALQFIEAYAEKLDVIFPDPKEKTITTHYKPSDLEKDGYSSGAACTAAIVSLLKNKPVETDIAIIGGIETDGKLEKVGGLRVKLRHAKLIGYTKIIIPESMREDYNKLYAEERAGITAIFIENFLDALKYLFVEKKENNN</sequence>
<feature type="active site" evidence="1">
    <location>
        <position position="414"/>
    </location>
</feature>
<protein>
    <submittedName>
        <fullName evidence="5">Lon proteolytic domain-containing protein</fullName>
    </submittedName>
</protein>
<organism evidence="4 5">
    <name type="scientific">Meloidogyne incognita</name>
    <name type="common">Southern root-knot nematode worm</name>
    <name type="synonym">Oxyuris incognita</name>
    <dbReference type="NCBI Taxonomy" id="6306"/>
    <lineage>
        <taxon>Eukaryota</taxon>
        <taxon>Metazoa</taxon>
        <taxon>Ecdysozoa</taxon>
        <taxon>Nematoda</taxon>
        <taxon>Chromadorea</taxon>
        <taxon>Rhabditida</taxon>
        <taxon>Tylenchina</taxon>
        <taxon>Tylenchomorpha</taxon>
        <taxon>Tylenchoidea</taxon>
        <taxon>Meloidogynidae</taxon>
        <taxon>Meloidogyninae</taxon>
        <taxon>Meloidogyne</taxon>
        <taxon>Meloidogyne incognita group</taxon>
    </lineage>
</organism>
<keyword evidence="2" id="KW-0812">Transmembrane</keyword>
<dbReference type="GO" id="GO:0004176">
    <property type="term" value="F:ATP-dependent peptidase activity"/>
    <property type="evidence" value="ECO:0007669"/>
    <property type="project" value="UniProtKB-UniRule"/>
</dbReference>
<dbReference type="PRINTS" id="PR00830">
    <property type="entry name" value="ENDOLAPTASE"/>
</dbReference>
<dbReference type="PROSITE" id="PS51786">
    <property type="entry name" value="LON_PROTEOLYTIC"/>
    <property type="match status" value="1"/>
</dbReference>
<dbReference type="Proteomes" id="UP000887563">
    <property type="component" value="Unplaced"/>
</dbReference>
<evidence type="ECO:0000313" key="5">
    <source>
        <dbReference type="WBParaSite" id="Minc3s04767g36969"/>
    </source>
</evidence>
<proteinExistence type="inferred from homology"/>
<dbReference type="InterPro" id="IPR020568">
    <property type="entry name" value="Ribosomal_Su5_D2-typ_SF"/>
</dbReference>
<dbReference type="SUPFAM" id="SSF54211">
    <property type="entry name" value="Ribosomal protein S5 domain 2-like"/>
    <property type="match status" value="1"/>
</dbReference>
<feature type="transmembrane region" description="Helical" evidence="2">
    <location>
        <begin position="107"/>
        <end position="128"/>
    </location>
</feature>
<accession>A0A914N9C3</accession>